<feature type="domain" description="IrrE N-terminal-like" evidence="1">
    <location>
        <begin position="79"/>
        <end position="168"/>
    </location>
</feature>
<accession>A0A1Y9THI4</accession>
<dbReference type="Proteomes" id="UP000193006">
    <property type="component" value="Chromosome"/>
</dbReference>
<sequence length="230" mass="27714">MGFFFFFTNRTYIRIIKTNVVGGGHVRFANIREQALEKRYKELGIQTPYDLSIDNLSSLFKIKVIYHEDESECFYDDNCALMYLDSRVPQEYIRLDFFHEMSHFTQHVGDQRYMNVEFEKLQETQAHWISMYLSMPRYIFEPIMNDVRSIRALVDIFELPESMIRERVRIIRQQNKTEAFYSEQQQREQDRINRSLQKGKVYKSTIAILDQLKRQVGEENLSYDVKNLLR</sequence>
<dbReference type="AlphaFoldDB" id="A0A1Y9THI4"/>
<keyword evidence="3" id="KW-1185">Reference proteome</keyword>
<evidence type="ECO:0000313" key="2">
    <source>
        <dbReference type="EMBL" id="ARK28739.1"/>
    </source>
</evidence>
<dbReference type="KEGG" id="bkw:BkAM31D_02130"/>
<organism evidence="2 3">
    <name type="scientific">Halalkalibacter krulwichiae</name>
    <dbReference type="NCBI Taxonomy" id="199441"/>
    <lineage>
        <taxon>Bacteria</taxon>
        <taxon>Bacillati</taxon>
        <taxon>Bacillota</taxon>
        <taxon>Bacilli</taxon>
        <taxon>Bacillales</taxon>
        <taxon>Bacillaceae</taxon>
        <taxon>Halalkalibacter</taxon>
    </lineage>
</organism>
<reference evidence="2 3" key="1">
    <citation type="submission" date="2017-04" db="EMBL/GenBank/DDBJ databases">
        <title>Bacillus krulwichiae AM31D Genome sequencing and assembly.</title>
        <authorList>
            <person name="Krulwich T.A."/>
            <person name="Anastor L."/>
            <person name="Ehrlich R."/>
            <person name="Ehrlich G.D."/>
            <person name="Janto B."/>
        </authorList>
    </citation>
    <scope>NUCLEOTIDE SEQUENCE [LARGE SCALE GENOMIC DNA]</scope>
    <source>
        <strain evidence="2 3">AM31D</strain>
    </source>
</reference>
<evidence type="ECO:0000259" key="1">
    <source>
        <dbReference type="Pfam" id="PF06114"/>
    </source>
</evidence>
<protein>
    <recommendedName>
        <fullName evidence="1">IrrE N-terminal-like domain-containing protein</fullName>
    </recommendedName>
</protein>
<dbReference type="EMBL" id="CP020814">
    <property type="protein sequence ID" value="ARK28739.1"/>
    <property type="molecule type" value="Genomic_DNA"/>
</dbReference>
<proteinExistence type="predicted"/>
<name>A0A1Y9THI4_9BACI</name>
<dbReference type="STRING" id="199441.BkAM31D_02130"/>
<gene>
    <name evidence="2" type="ORF">BkAM31D_02130</name>
</gene>
<dbReference type="Pfam" id="PF06114">
    <property type="entry name" value="Peptidase_M78"/>
    <property type="match status" value="1"/>
</dbReference>
<dbReference type="InterPro" id="IPR010359">
    <property type="entry name" value="IrrE_HExxH"/>
</dbReference>
<evidence type="ECO:0000313" key="3">
    <source>
        <dbReference type="Proteomes" id="UP000193006"/>
    </source>
</evidence>